<feature type="domain" description="NADP-dependent oxidoreductase" evidence="1">
    <location>
        <begin position="16"/>
        <end position="321"/>
    </location>
</feature>
<dbReference type="PANTHER" id="PTHR43312">
    <property type="entry name" value="D-THREO-ALDOSE 1-DEHYDROGENASE"/>
    <property type="match status" value="1"/>
</dbReference>
<dbReference type="PANTHER" id="PTHR43312:SF1">
    <property type="entry name" value="NADP-DEPENDENT OXIDOREDUCTASE DOMAIN-CONTAINING PROTEIN"/>
    <property type="match status" value="1"/>
</dbReference>
<dbReference type="InterPro" id="IPR053135">
    <property type="entry name" value="AKR2_Oxidoreductase"/>
</dbReference>
<protein>
    <submittedName>
        <fullName evidence="2">Aryl-alcohol dehydrogenase-like predicted oxidoreductase</fullName>
    </submittedName>
</protein>
<dbReference type="SUPFAM" id="SSF51430">
    <property type="entry name" value="NAD(P)-linked oxidoreductase"/>
    <property type="match status" value="1"/>
</dbReference>
<dbReference type="Proteomes" id="UP000717624">
    <property type="component" value="Unassembled WGS sequence"/>
</dbReference>
<dbReference type="Pfam" id="PF00248">
    <property type="entry name" value="Aldo_ket_red"/>
    <property type="match status" value="1"/>
</dbReference>
<evidence type="ECO:0000313" key="3">
    <source>
        <dbReference type="Proteomes" id="UP000717624"/>
    </source>
</evidence>
<organism evidence="2 3">
    <name type="scientific">Brevibacillus fulvus</name>
    <dbReference type="NCBI Taxonomy" id="1125967"/>
    <lineage>
        <taxon>Bacteria</taxon>
        <taxon>Bacillati</taxon>
        <taxon>Bacillota</taxon>
        <taxon>Bacilli</taxon>
        <taxon>Bacillales</taxon>
        <taxon>Paenibacillaceae</taxon>
        <taxon>Brevibacillus</taxon>
    </lineage>
</organism>
<sequence>MKYRTLPGTELKVSEVGFGVWSVATKWWGVSDLEMGKRLLRSAYEDYGVTFFDTADIYGNGVGETILKDALGDIRDKVVIATKFGYDIYNLPGERKGHSELPQNWSKEHIRYACEQSLKRLGTDYIDFYQLHNPRMEAVLSEEIQDTLLELKKEGKIREFGAAMGPDIGWEEESIAALKVPNYAGIQIINNIVEQDPARALFPIADAEKRALIVRVPHASGLLDGSYDPDKHFDKSDHRSHRPVEWMKAGVEVVQEMKAKGLFDGKQRTIGQLAIQFSLYRPSVVTVLPNITSAETLREFALASDVPPLTDAEANIIESLWVNGYNKRLEQHMSNSQNKPTPVLHAQQ</sequence>
<accession>A0A939BR75</accession>
<evidence type="ECO:0000259" key="1">
    <source>
        <dbReference type="Pfam" id="PF00248"/>
    </source>
</evidence>
<keyword evidence="3" id="KW-1185">Reference proteome</keyword>
<proteinExistence type="predicted"/>
<dbReference type="Gene3D" id="3.20.20.100">
    <property type="entry name" value="NADP-dependent oxidoreductase domain"/>
    <property type="match status" value="1"/>
</dbReference>
<gene>
    <name evidence="2" type="ORF">JOD01_000890</name>
</gene>
<dbReference type="InterPro" id="IPR023210">
    <property type="entry name" value="NADP_OxRdtase_dom"/>
</dbReference>
<dbReference type="EMBL" id="JAFBEB010000002">
    <property type="protein sequence ID" value="MBM7589292.1"/>
    <property type="molecule type" value="Genomic_DNA"/>
</dbReference>
<reference evidence="2" key="1">
    <citation type="submission" date="2021-01" db="EMBL/GenBank/DDBJ databases">
        <title>Genomic Encyclopedia of Type Strains, Phase IV (KMG-IV): sequencing the most valuable type-strain genomes for metagenomic binning, comparative biology and taxonomic classification.</title>
        <authorList>
            <person name="Goeker M."/>
        </authorList>
    </citation>
    <scope>NUCLEOTIDE SEQUENCE</scope>
    <source>
        <strain evidence="2">DSM 25523</strain>
    </source>
</reference>
<dbReference type="CDD" id="cd19086">
    <property type="entry name" value="AKR_AKR11C1"/>
    <property type="match status" value="1"/>
</dbReference>
<dbReference type="RefSeq" id="WP_204517021.1">
    <property type="nucleotide sequence ID" value="NZ_BAABIN010000015.1"/>
</dbReference>
<evidence type="ECO:0000313" key="2">
    <source>
        <dbReference type="EMBL" id="MBM7589292.1"/>
    </source>
</evidence>
<name>A0A939BR75_9BACL</name>
<dbReference type="InterPro" id="IPR036812">
    <property type="entry name" value="NAD(P)_OxRdtase_dom_sf"/>
</dbReference>
<comment type="caution">
    <text evidence="2">The sequence shown here is derived from an EMBL/GenBank/DDBJ whole genome shotgun (WGS) entry which is preliminary data.</text>
</comment>
<dbReference type="AlphaFoldDB" id="A0A939BR75"/>